<evidence type="ECO:0000259" key="19">
    <source>
        <dbReference type="PROSITE" id="PS51829"/>
    </source>
</evidence>
<sequence length="781" mass="86856">MKIASFFGSLAILQWVNGQVVPVKDHVTRKYFAVESYTNVEGLLRLHNDWRFEHEVRGLNNHYVFSKELDELQKRSHVLDTEDRSILSFHELPPKKLHKRLPIFHVNNAVDSSQLIREEVKERLKIEDPIFDDQWHLVNTNFPGNDLNITELWYNNITGHGVVAAIVDDGLDYESEDLKDNFCAEGSWDFNANTALPKPILGDDNHGTRCAGEIAAAKNKVCGVGVAYNAKVSGIRILSADITSEDEAASLVYGLNVNDIYSCSWGPEDNGKEMMEPDDLVKKAFVKGIVEGRNGKGALYVFASGNGGGHGDNCNYDGYTNSIFSITVSAIDHKGFHPPYAEVCSAVLVVTYSSGSGDYIHSTDIHGSCSHRHSGTSAAAPLAAGVYALVLQVNDKLTWRDVQYLTILYSTEINSHDDWQDGALGKRYSHVYGYGKLDAYNIVEAAKTWENVNPQTWFYSKTKVVDKSTTAQKDTLESTIIVTHDDLDKANFKRVEHVTVTVDIDTTIRGLTTVDLISPDGRISHLGVERNLDLSSEGFQKWTFMSVAHWGESGIGEWKLEVKATSNKNTVNFCTWRLKLFGESIDASKTTAFQFGNDIEDEEEDNADQSSQLTEPVPTSYSQVPASTTPNVMTTTEASQNGYIPGVNKISTHEVRHYYLTIFGTGAVFLLLYFIFFSKSRRIRRSRAEAFEFDIIDTDSDYDSTMDQGYDPTARILNDEDIEEFDFDLSDEENVRSNSASPLKGGAHNSKNTYQNLSTIIEDVSESSAAADNLPAGSKPT</sequence>
<dbReference type="GeneID" id="11469270"/>
<keyword evidence="13" id="KW-0325">Glycoprotein</keyword>
<keyword evidence="8" id="KW-0106">Calcium</keyword>
<name>G8JUS4_ERECY</name>
<keyword evidence="11" id="KW-0865">Zymogen</keyword>
<evidence type="ECO:0000256" key="8">
    <source>
        <dbReference type="ARBA" id="ARBA00022837"/>
    </source>
</evidence>
<dbReference type="eggNOG" id="KOG3525">
    <property type="taxonomic scope" value="Eukaryota"/>
</dbReference>
<dbReference type="GO" id="GO:0016485">
    <property type="term" value="P:protein processing"/>
    <property type="evidence" value="ECO:0007669"/>
    <property type="project" value="EnsemblFungi"/>
</dbReference>
<evidence type="ECO:0000256" key="14">
    <source>
        <dbReference type="PIRSR" id="PIRSR615500-1"/>
    </source>
</evidence>
<dbReference type="Pfam" id="PF01483">
    <property type="entry name" value="P_proprotein"/>
    <property type="match status" value="1"/>
</dbReference>
<dbReference type="CDD" id="cd04059">
    <property type="entry name" value="Peptidases_S8_Protein_convertases_Kexins_Furin-like"/>
    <property type="match status" value="1"/>
</dbReference>
<keyword evidence="6 15" id="KW-0378">Hydrolase</keyword>
<dbReference type="FunFam" id="2.60.120.260:FF:000026">
    <property type="entry name" value="proprotein convertase subtilisin/kexin type 7"/>
    <property type="match status" value="1"/>
</dbReference>
<proteinExistence type="inferred from homology"/>
<comment type="similarity">
    <text evidence="2">Belongs to the peptidase S8 family. Furin subfamily.</text>
</comment>
<keyword evidence="10 17" id="KW-0472">Membrane</keyword>
<dbReference type="KEGG" id="erc:Ecym_6486"/>
<evidence type="ECO:0000256" key="5">
    <source>
        <dbReference type="ARBA" id="ARBA00022729"/>
    </source>
</evidence>
<organism evidence="20 21">
    <name type="scientific">Eremothecium cymbalariae (strain CBS 270.75 / DBVPG 7215 / KCTC 17166 / NRRL Y-17582)</name>
    <name type="common">Yeast</name>
    <dbReference type="NCBI Taxonomy" id="931890"/>
    <lineage>
        <taxon>Eukaryota</taxon>
        <taxon>Fungi</taxon>
        <taxon>Dikarya</taxon>
        <taxon>Ascomycota</taxon>
        <taxon>Saccharomycotina</taxon>
        <taxon>Saccharomycetes</taxon>
        <taxon>Saccharomycetales</taxon>
        <taxon>Saccharomycetaceae</taxon>
        <taxon>Eremothecium</taxon>
    </lineage>
</organism>
<evidence type="ECO:0000256" key="16">
    <source>
        <dbReference type="SAM" id="MobiDB-lite"/>
    </source>
</evidence>
<dbReference type="InterPro" id="IPR002884">
    <property type="entry name" value="P_dom"/>
</dbReference>
<feature type="signal peptide" evidence="18">
    <location>
        <begin position="1"/>
        <end position="18"/>
    </location>
</feature>
<evidence type="ECO:0000313" key="20">
    <source>
        <dbReference type="EMBL" id="AET40854.1"/>
    </source>
</evidence>
<dbReference type="AlphaFoldDB" id="G8JUS4"/>
<dbReference type="FunCoup" id="G8JUS4">
    <property type="interactions" value="161"/>
</dbReference>
<dbReference type="SUPFAM" id="SSF52743">
    <property type="entry name" value="Subtilisin-like"/>
    <property type="match status" value="1"/>
</dbReference>
<keyword evidence="4 17" id="KW-0812">Transmembrane</keyword>
<dbReference type="InterPro" id="IPR036852">
    <property type="entry name" value="Peptidase_S8/S53_dom_sf"/>
</dbReference>
<evidence type="ECO:0000256" key="17">
    <source>
        <dbReference type="SAM" id="Phobius"/>
    </source>
</evidence>
<dbReference type="Gene3D" id="3.40.50.200">
    <property type="entry name" value="Peptidase S8/S53 domain"/>
    <property type="match status" value="1"/>
</dbReference>
<dbReference type="InterPro" id="IPR000209">
    <property type="entry name" value="Peptidase_S8/S53_dom"/>
</dbReference>
<feature type="active site" description="Charge relay system" evidence="14 15">
    <location>
        <position position="206"/>
    </location>
</feature>
<dbReference type="RefSeq" id="XP_003647671.1">
    <property type="nucleotide sequence ID" value="XM_003647623.1"/>
</dbReference>
<dbReference type="PANTHER" id="PTHR42884:SF14">
    <property type="entry name" value="NEUROENDOCRINE CONVERTASE 1"/>
    <property type="match status" value="1"/>
</dbReference>
<dbReference type="InterPro" id="IPR034182">
    <property type="entry name" value="Kexin/furin"/>
</dbReference>
<feature type="chain" id="PRO_5003510604" description="P/Homo B domain-containing protein" evidence="18">
    <location>
        <begin position="19"/>
        <end position="781"/>
    </location>
</feature>
<keyword evidence="9 17" id="KW-1133">Transmembrane helix</keyword>
<dbReference type="PRINTS" id="PR00723">
    <property type="entry name" value="SUBTILISIN"/>
</dbReference>
<feature type="compositionally biased region" description="Polar residues" evidence="16">
    <location>
        <begin position="609"/>
        <end position="630"/>
    </location>
</feature>
<dbReference type="OMA" id="AYEFDII"/>
<dbReference type="InterPro" id="IPR015500">
    <property type="entry name" value="Peptidase_S8_subtilisin-rel"/>
</dbReference>
<reference evidence="21" key="1">
    <citation type="journal article" date="2012" name="G3 (Bethesda)">
        <title>Pichia sorbitophila, an interspecies yeast hybrid reveals early steps of genome resolution following polyploidization.</title>
        <authorList>
            <person name="Leh Louis V."/>
            <person name="Despons L."/>
            <person name="Friedrich A."/>
            <person name="Martin T."/>
            <person name="Durrens P."/>
            <person name="Casaregola S."/>
            <person name="Neuveglise C."/>
            <person name="Fairhead C."/>
            <person name="Marck C."/>
            <person name="Cruz J.A."/>
            <person name="Straub M.L."/>
            <person name="Kugler V."/>
            <person name="Sacerdot C."/>
            <person name="Uzunov Z."/>
            <person name="Thierry A."/>
            <person name="Weiss S."/>
            <person name="Bleykasten C."/>
            <person name="De Montigny J."/>
            <person name="Jacques N."/>
            <person name="Jung P."/>
            <person name="Lemaire M."/>
            <person name="Mallet S."/>
            <person name="Morel G."/>
            <person name="Richard G.F."/>
            <person name="Sarkar A."/>
            <person name="Savel G."/>
            <person name="Schacherer J."/>
            <person name="Seret M.L."/>
            <person name="Talla E."/>
            <person name="Samson G."/>
            <person name="Jubin C."/>
            <person name="Poulain J."/>
            <person name="Vacherie B."/>
            <person name="Barbe V."/>
            <person name="Pelletier E."/>
            <person name="Sherman D.J."/>
            <person name="Westhof E."/>
            <person name="Weissenbach J."/>
            <person name="Baret P.V."/>
            <person name="Wincker P."/>
            <person name="Gaillardin C."/>
            <person name="Dujon B."/>
            <person name="Souciet J.L."/>
        </authorList>
    </citation>
    <scope>NUCLEOTIDE SEQUENCE [LARGE SCALE GENOMIC DNA]</scope>
    <source>
        <strain evidence="21">CBS 270.75 / DBVPG 7215 / KCTC 17166 / NRRL Y-17582</strain>
    </source>
</reference>
<evidence type="ECO:0000256" key="13">
    <source>
        <dbReference type="ARBA" id="ARBA00023180"/>
    </source>
</evidence>
<feature type="active site" description="Charge relay system" evidence="14 15">
    <location>
        <position position="377"/>
    </location>
</feature>
<dbReference type="SUPFAM" id="SSF49785">
    <property type="entry name" value="Galactose-binding domain-like"/>
    <property type="match status" value="1"/>
</dbReference>
<keyword evidence="5 18" id="KW-0732">Signal</keyword>
<protein>
    <recommendedName>
        <fullName evidence="19">P/Homo B domain-containing protein</fullName>
    </recommendedName>
</protein>
<dbReference type="InterPro" id="IPR022398">
    <property type="entry name" value="Peptidase_S8_His-AS"/>
</dbReference>
<dbReference type="InterPro" id="IPR008979">
    <property type="entry name" value="Galactose-bd-like_sf"/>
</dbReference>
<evidence type="ECO:0000256" key="1">
    <source>
        <dbReference type="ARBA" id="ARBA00004370"/>
    </source>
</evidence>
<dbReference type="PANTHER" id="PTHR42884">
    <property type="entry name" value="PROPROTEIN CONVERTASE SUBTILISIN/KEXIN-RELATED"/>
    <property type="match status" value="1"/>
</dbReference>
<dbReference type="PROSITE" id="PS00137">
    <property type="entry name" value="SUBTILASE_HIS"/>
    <property type="match status" value="1"/>
</dbReference>
<dbReference type="GO" id="GO:0004252">
    <property type="term" value="F:serine-type endopeptidase activity"/>
    <property type="evidence" value="ECO:0007669"/>
    <property type="project" value="UniProtKB-UniRule"/>
</dbReference>
<feature type="active site" description="Charge relay system" evidence="14 15">
    <location>
        <position position="168"/>
    </location>
</feature>
<dbReference type="PROSITE" id="PS00138">
    <property type="entry name" value="SUBTILASE_SER"/>
    <property type="match status" value="1"/>
</dbReference>
<gene>
    <name evidence="20" type="ordered locus">Ecym_6486</name>
</gene>
<evidence type="ECO:0000256" key="12">
    <source>
        <dbReference type="ARBA" id="ARBA00023157"/>
    </source>
</evidence>
<keyword evidence="3 15" id="KW-0645">Protease</keyword>
<dbReference type="PROSITE" id="PS51892">
    <property type="entry name" value="SUBTILASE"/>
    <property type="match status" value="1"/>
</dbReference>
<evidence type="ECO:0000256" key="10">
    <source>
        <dbReference type="ARBA" id="ARBA00023136"/>
    </source>
</evidence>
<evidence type="ECO:0000256" key="2">
    <source>
        <dbReference type="ARBA" id="ARBA00005325"/>
    </source>
</evidence>
<feature type="transmembrane region" description="Helical" evidence="17">
    <location>
        <begin position="658"/>
        <end position="677"/>
    </location>
</feature>
<evidence type="ECO:0000313" key="21">
    <source>
        <dbReference type="Proteomes" id="UP000006790"/>
    </source>
</evidence>
<keyword evidence="21" id="KW-1185">Reference proteome</keyword>
<dbReference type="MEROPS" id="S08.070"/>
<dbReference type="GO" id="GO:0005802">
    <property type="term" value="C:trans-Golgi network"/>
    <property type="evidence" value="ECO:0007669"/>
    <property type="project" value="EnsemblFungi"/>
</dbReference>
<dbReference type="STRING" id="931890.G8JUS4"/>
<evidence type="ECO:0000256" key="9">
    <source>
        <dbReference type="ARBA" id="ARBA00022989"/>
    </source>
</evidence>
<evidence type="ECO:0000256" key="11">
    <source>
        <dbReference type="ARBA" id="ARBA00023145"/>
    </source>
</evidence>
<dbReference type="InterPro" id="IPR023828">
    <property type="entry name" value="Peptidase_S8_Ser-AS"/>
</dbReference>
<dbReference type="Gene3D" id="2.60.120.260">
    <property type="entry name" value="Galactose-binding domain-like"/>
    <property type="match status" value="1"/>
</dbReference>
<dbReference type="GO" id="GO:0000139">
    <property type="term" value="C:Golgi membrane"/>
    <property type="evidence" value="ECO:0007669"/>
    <property type="project" value="TreeGrafter"/>
</dbReference>
<keyword evidence="7 15" id="KW-0720">Serine protease</keyword>
<dbReference type="FunFam" id="3.40.50.200:FF:000005">
    <property type="entry name" value="Proprotein convertase subtilisin/kexin type 7"/>
    <property type="match status" value="1"/>
</dbReference>
<evidence type="ECO:0000256" key="18">
    <source>
        <dbReference type="SAM" id="SignalP"/>
    </source>
</evidence>
<evidence type="ECO:0000256" key="6">
    <source>
        <dbReference type="ARBA" id="ARBA00022801"/>
    </source>
</evidence>
<dbReference type="EMBL" id="CP002502">
    <property type="protein sequence ID" value="AET40854.1"/>
    <property type="molecule type" value="Genomic_DNA"/>
</dbReference>
<dbReference type="OrthoDB" id="300641at2759"/>
<dbReference type="Proteomes" id="UP000006790">
    <property type="component" value="Chromosome 6"/>
</dbReference>
<evidence type="ECO:0000256" key="3">
    <source>
        <dbReference type="ARBA" id="ARBA00022670"/>
    </source>
</evidence>
<evidence type="ECO:0000256" key="15">
    <source>
        <dbReference type="PROSITE-ProRule" id="PRU01240"/>
    </source>
</evidence>
<evidence type="ECO:0000256" key="7">
    <source>
        <dbReference type="ARBA" id="ARBA00022825"/>
    </source>
</evidence>
<feature type="region of interest" description="Disordered" evidence="16">
    <location>
        <begin position="602"/>
        <end position="630"/>
    </location>
</feature>
<dbReference type="PROSITE" id="PS51829">
    <property type="entry name" value="P_HOMO_B"/>
    <property type="match status" value="1"/>
</dbReference>
<dbReference type="Pfam" id="PF00082">
    <property type="entry name" value="Peptidase_S8"/>
    <property type="match status" value="1"/>
</dbReference>
<evidence type="ECO:0000256" key="4">
    <source>
        <dbReference type="ARBA" id="ARBA00022692"/>
    </source>
</evidence>
<accession>G8JUS4</accession>
<dbReference type="InParanoid" id="G8JUS4"/>
<feature type="domain" description="P/Homo B" evidence="19">
    <location>
        <begin position="452"/>
        <end position="586"/>
    </location>
</feature>
<dbReference type="HOGENOM" id="CLU_002976_2_1_1"/>
<comment type="subcellular location">
    <subcellularLocation>
        <location evidence="1">Membrane</location>
    </subcellularLocation>
</comment>
<dbReference type="GO" id="GO:0007323">
    <property type="term" value="P:peptide pheromone maturation"/>
    <property type="evidence" value="ECO:0007669"/>
    <property type="project" value="EnsemblFungi"/>
</dbReference>
<keyword evidence="12" id="KW-1015">Disulfide bond</keyword>